<name>A0ABS0M737_SERRU</name>
<dbReference type="EMBL" id="JADULK010000001">
    <property type="protein sequence ID" value="MBH1928178.1"/>
    <property type="molecule type" value="Genomic_DNA"/>
</dbReference>
<proteinExistence type="predicted"/>
<dbReference type="RefSeq" id="WP_197662896.1">
    <property type="nucleotide sequence ID" value="NZ_JADULK010000001.1"/>
</dbReference>
<comment type="caution">
    <text evidence="1">The sequence shown here is derived from an EMBL/GenBank/DDBJ whole genome shotgun (WGS) entry which is preliminary data.</text>
</comment>
<dbReference type="Proteomes" id="UP000624159">
    <property type="component" value="Unassembled WGS sequence"/>
</dbReference>
<evidence type="ECO:0000313" key="1">
    <source>
        <dbReference type="EMBL" id="MBH1928178.1"/>
    </source>
</evidence>
<protein>
    <submittedName>
        <fullName evidence="1">Uncharacterized protein</fullName>
    </submittedName>
</protein>
<accession>A0ABS0M737</accession>
<sequence>MALPRATDACFPECFNVQNPMPPETRQNNTGVRRKGRFSAFSCAVIAARRAVERGRRLMPAFFVGPAVIPDSNSRANIVVRREKRVIVIVMLSFGRAASGLC</sequence>
<keyword evidence="2" id="KW-1185">Reference proteome</keyword>
<organism evidence="1 2">
    <name type="scientific">Serratia rubidaea</name>
    <name type="common">Serratia marinorubra</name>
    <dbReference type="NCBI Taxonomy" id="61652"/>
    <lineage>
        <taxon>Bacteria</taxon>
        <taxon>Pseudomonadati</taxon>
        <taxon>Pseudomonadota</taxon>
        <taxon>Gammaproteobacteria</taxon>
        <taxon>Enterobacterales</taxon>
        <taxon>Yersiniaceae</taxon>
        <taxon>Serratia</taxon>
    </lineage>
</organism>
<evidence type="ECO:0000313" key="2">
    <source>
        <dbReference type="Proteomes" id="UP000624159"/>
    </source>
</evidence>
<reference evidence="1 2" key="1">
    <citation type="submission" date="2020-11" db="EMBL/GenBank/DDBJ databases">
        <title>Enhanced detection system for hospital associated transmission using whole genome sequencing surveillance.</title>
        <authorList>
            <person name="Harrison L.H."/>
            <person name="Van Tyne D."/>
            <person name="Marsh J.W."/>
            <person name="Griffith M.P."/>
            <person name="Snyder D.J."/>
            <person name="Cooper V.S."/>
            <person name="Mustapha M."/>
        </authorList>
    </citation>
    <scope>NUCLEOTIDE SEQUENCE [LARGE SCALE GENOMIC DNA]</scope>
    <source>
        <strain evidence="1 2">SER00230</strain>
    </source>
</reference>
<gene>
    <name evidence="1" type="ORF">I5U13_00685</name>
</gene>